<organism evidence="2 3">
    <name type="scientific">Angomonas deanei</name>
    <dbReference type="NCBI Taxonomy" id="59799"/>
    <lineage>
        <taxon>Eukaryota</taxon>
        <taxon>Discoba</taxon>
        <taxon>Euglenozoa</taxon>
        <taxon>Kinetoplastea</taxon>
        <taxon>Metakinetoplastina</taxon>
        <taxon>Trypanosomatida</taxon>
        <taxon>Trypanosomatidae</taxon>
        <taxon>Strigomonadinae</taxon>
        <taxon>Angomonas</taxon>
    </lineage>
</organism>
<evidence type="ECO:0000256" key="1">
    <source>
        <dbReference type="SAM" id="MobiDB-lite"/>
    </source>
</evidence>
<reference evidence="2 3" key="1">
    <citation type="submission" date="2020-08" db="EMBL/GenBank/DDBJ databases">
        <authorList>
            <person name="Newling K."/>
            <person name="Davey J."/>
            <person name="Forrester S."/>
        </authorList>
    </citation>
    <scope>NUCLEOTIDE SEQUENCE [LARGE SCALE GENOMIC DNA]</scope>
    <source>
        <strain evidence="3">Crithidia deanei Carvalho (ATCC PRA-265)</strain>
    </source>
</reference>
<dbReference type="EMBL" id="LR877172">
    <property type="protein sequence ID" value="CAD2222791.1"/>
    <property type="molecule type" value="Genomic_DNA"/>
</dbReference>
<dbReference type="AlphaFoldDB" id="A0A7G2CUQ0"/>
<dbReference type="OrthoDB" id="277516at2759"/>
<feature type="compositionally biased region" description="Polar residues" evidence="1">
    <location>
        <begin position="132"/>
        <end position="150"/>
    </location>
</feature>
<dbReference type="VEuPathDB" id="TriTrypDB:ADEAN_001034100"/>
<protein>
    <submittedName>
        <fullName evidence="2">Uncharacterized protein</fullName>
    </submittedName>
</protein>
<gene>
    <name evidence="2" type="ORF">ADEAN_001034100</name>
</gene>
<evidence type="ECO:0000313" key="3">
    <source>
        <dbReference type="Proteomes" id="UP000515908"/>
    </source>
</evidence>
<evidence type="ECO:0000313" key="2">
    <source>
        <dbReference type="EMBL" id="CAD2222791.1"/>
    </source>
</evidence>
<name>A0A7G2CUQ0_9TRYP</name>
<feature type="region of interest" description="Disordered" evidence="1">
    <location>
        <begin position="130"/>
        <end position="166"/>
    </location>
</feature>
<dbReference type="Proteomes" id="UP000515908">
    <property type="component" value="Chromosome 28"/>
</dbReference>
<keyword evidence="3" id="KW-1185">Reference proteome</keyword>
<proteinExistence type="predicted"/>
<accession>A0A7G2CUQ0</accession>
<sequence length="178" mass="19288">MSSGVQNLQYAAQLMEQAREEEREDGNPLSASRFYLTAIELVMSTATEVARQIPDEAQRKFFLFQVKSKISVYQERVSLLLQVARESGLIDKATVTGGGGPASAALPPPLYQTGDNKNNNTNGSAVVGIPMNSDSLPQTSGGYGNQNNNRYLPAGTEAPPPADLDMDDLLRQLDQLKK</sequence>